<evidence type="ECO:0000256" key="3">
    <source>
        <dbReference type="ARBA" id="ARBA00016507"/>
    </source>
</evidence>
<feature type="compositionally biased region" description="Acidic residues" evidence="8">
    <location>
        <begin position="247"/>
        <end position="261"/>
    </location>
</feature>
<dbReference type="InterPro" id="IPR051472">
    <property type="entry name" value="T3SS_Stator/FliH"/>
</dbReference>
<sequence>MSRFIPASDPRLAAGIRRWLPPDVDFDPNAVEIPEPEGPPPTPEEIAALQEAARREGVEAGYREGYETGYREGRAKADQEAEVERAEREAREQEWRRTEEQTLRETVAALEGIARALADPLAESADALEPELLALVSALARRVVMAELTTRPELIQRVLHEALRQLPSRKHQIRIHVNPRDQELLAAYAESNDEQPIWIADLEVEPGGCILISGPSRIDAGLETRLRQGIEAIWGELEPPAPSSPADEPEPMAEPEPESEPVFESASAADPEPELESATEAEPSAVEHEPQSEREPESQPESAAEPELVPESETEVPPT</sequence>
<dbReference type="RefSeq" id="WP_213379234.1">
    <property type="nucleotide sequence ID" value="NZ_AP024563.1"/>
</dbReference>
<accession>A0ABM7QRC2</accession>
<evidence type="ECO:0000313" key="10">
    <source>
        <dbReference type="EMBL" id="BCU08224.1"/>
    </source>
</evidence>
<keyword evidence="6" id="KW-0653">Protein transport</keyword>
<reference evidence="10 11" key="1">
    <citation type="submission" date="2021-04" db="EMBL/GenBank/DDBJ databases">
        <title>Complete genome sequencing of Allochromatium tepidum strain NZ.</title>
        <authorList>
            <person name="Tsukatani Y."/>
            <person name="Mori H."/>
        </authorList>
    </citation>
    <scope>NUCLEOTIDE SEQUENCE [LARGE SCALE GENOMIC DNA]</scope>
    <source>
        <strain evidence="10 11">NZ</strain>
    </source>
</reference>
<evidence type="ECO:0000256" key="1">
    <source>
        <dbReference type="ARBA" id="ARBA00003041"/>
    </source>
</evidence>
<dbReference type="Pfam" id="PF02108">
    <property type="entry name" value="FliH"/>
    <property type="match status" value="1"/>
</dbReference>
<keyword evidence="7" id="KW-1006">Bacterial flagellum protein export</keyword>
<evidence type="ECO:0000256" key="5">
    <source>
        <dbReference type="ARBA" id="ARBA00022795"/>
    </source>
</evidence>
<keyword evidence="4" id="KW-0813">Transport</keyword>
<feature type="region of interest" description="Disordered" evidence="8">
    <location>
        <begin position="63"/>
        <end position="99"/>
    </location>
</feature>
<feature type="domain" description="Flagellar assembly protein FliH/Type III secretion system HrpE" evidence="9">
    <location>
        <begin position="106"/>
        <end position="228"/>
    </location>
</feature>
<proteinExistence type="inferred from homology"/>
<keyword evidence="5" id="KW-1005">Bacterial flagellum biogenesis</keyword>
<dbReference type="PANTHER" id="PTHR34982">
    <property type="entry name" value="YOP PROTEINS TRANSLOCATION PROTEIN L"/>
    <property type="match status" value="1"/>
</dbReference>
<evidence type="ECO:0000259" key="9">
    <source>
        <dbReference type="Pfam" id="PF02108"/>
    </source>
</evidence>
<comment type="similarity">
    <text evidence="2">Belongs to the FliH family.</text>
</comment>
<dbReference type="PANTHER" id="PTHR34982:SF1">
    <property type="entry name" value="FLAGELLAR ASSEMBLY PROTEIN FLIH"/>
    <property type="match status" value="1"/>
</dbReference>
<evidence type="ECO:0000256" key="4">
    <source>
        <dbReference type="ARBA" id="ARBA00022448"/>
    </source>
</evidence>
<gene>
    <name evidence="10" type="ORF">Atep_29010</name>
</gene>
<name>A0ABM7QRC2_9GAMM</name>
<feature type="compositionally biased region" description="Acidic residues" evidence="8">
    <location>
        <begin position="308"/>
        <end position="319"/>
    </location>
</feature>
<evidence type="ECO:0000256" key="2">
    <source>
        <dbReference type="ARBA" id="ARBA00006602"/>
    </source>
</evidence>
<dbReference type="Proteomes" id="UP000680679">
    <property type="component" value="Chromosome"/>
</dbReference>
<organism evidence="10 11">
    <name type="scientific">Allochromatium tepidum</name>
    <dbReference type="NCBI Taxonomy" id="553982"/>
    <lineage>
        <taxon>Bacteria</taxon>
        <taxon>Pseudomonadati</taxon>
        <taxon>Pseudomonadota</taxon>
        <taxon>Gammaproteobacteria</taxon>
        <taxon>Chromatiales</taxon>
        <taxon>Chromatiaceae</taxon>
        <taxon>Allochromatium</taxon>
    </lineage>
</organism>
<feature type="region of interest" description="Disordered" evidence="8">
    <location>
        <begin position="235"/>
        <end position="319"/>
    </location>
</feature>
<evidence type="ECO:0000256" key="6">
    <source>
        <dbReference type="ARBA" id="ARBA00022927"/>
    </source>
</evidence>
<protein>
    <recommendedName>
        <fullName evidence="3">Flagellar assembly protein FliH</fullName>
    </recommendedName>
</protein>
<evidence type="ECO:0000313" key="11">
    <source>
        <dbReference type="Proteomes" id="UP000680679"/>
    </source>
</evidence>
<evidence type="ECO:0000256" key="8">
    <source>
        <dbReference type="SAM" id="MobiDB-lite"/>
    </source>
</evidence>
<evidence type="ECO:0000256" key="7">
    <source>
        <dbReference type="ARBA" id="ARBA00023225"/>
    </source>
</evidence>
<keyword evidence="11" id="KW-1185">Reference proteome</keyword>
<dbReference type="EMBL" id="AP024563">
    <property type="protein sequence ID" value="BCU08224.1"/>
    <property type="molecule type" value="Genomic_DNA"/>
</dbReference>
<dbReference type="InterPro" id="IPR018035">
    <property type="entry name" value="Flagellar_FliH/T3SS_HrpE"/>
</dbReference>
<comment type="function">
    <text evidence="1">Needed for flagellar regrowth and assembly.</text>
</comment>
<feature type="compositionally biased region" description="Basic and acidic residues" evidence="8">
    <location>
        <begin position="285"/>
        <end position="297"/>
    </location>
</feature>